<evidence type="ECO:0000313" key="3">
    <source>
        <dbReference type="Proteomes" id="UP000316733"/>
    </source>
</evidence>
<sequence length="498" mass="55218">MFNINDILRLAGVQAVKESEICDDKDCTDAECPVHGKDKVEETASAGASSAGGIASVAKPFTEDDDDNYDWLAAQQRRSRQYRPGEFEFDEVSKLDEEKDEDGNRIFHTFKSWVRACKALKPGVRFEGDEDICQAFGCGEWDGETGYISKDAPYPTKWDNSVNEDSAFDELAGTADDYSDDISFDIDDVTHYRNNFEVTDVDDMIQDILAYSDIYKDQAKLETLPYAVIKRIHDKVMGETFESTLDEISKLAGISNVEESVHDMDIPKTGYAFNDPKKDPTLDDDYKAVSLEELENAYRILKNAGLNVSAEEIKTVIDRRKNVSEASPNLDKAASDYTLKNFGDFDNDDEDDEDDEDLNDLENSEDFEDIPVDFDIDLGPGTVGSEVANSVDDIAEIIADILMTSNKYNSEQELVNMPVQRLRAIHKSLMDEGAVTSINTNTVDANDYFPNGYDGNVVGAAGPSSAKSGDNALQKAFASESIDDIRASLHEALNKFKG</sequence>
<reference evidence="3" key="1">
    <citation type="journal article" date="2020" name="bioRxiv">
        <title>Integrative omics analysis of Pseudomonas aeruginosa virus PA5oct highlights the molecular complexity of jumbo phages.</title>
        <authorList>
            <person name="Lood C."/>
            <person name="Danis-Wlodarczyk K."/>
            <person name="Blasdel B.G."/>
            <person name="Jang H.B."/>
            <person name="Vandenheuvel D."/>
            <person name="Briers Y."/>
            <person name="Noben J.-P."/>
            <person name="van Noort V."/>
            <person name="Drulis-Kawa Z."/>
            <person name="Lavigne R."/>
        </authorList>
    </citation>
    <scope>NUCLEOTIDE SEQUENCE [LARGE SCALE GENOMIC DNA]</scope>
</reference>
<feature type="region of interest" description="Disordered" evidence="1">
    <location>
        <begin position="42"/>
        <end position="66"/>
    </location>
</feature>
<accession>A0A4Y5JTW8</accession>
<dbReference type="EMBL" id="MK797984">
    <property type="protein sequence ID" value="QCG76084.1"/>
    <property type="molecule type" value="Genomic_DNA"/>
</dbReference>
<keyword evidence="3" id="KW-1185">Reference proteome</keyword>
<feature type="region of interest" description="Disordered" evidence="1">
    <location>
        <begin position="341"/>
        <end position="366"/>
    </location>
</feature>
<feature type="compositionally biased region" description="Acidic residues" evidence="1">
    <location>
        <begin position="345"/>
        <end position="366"/>
    </location>
</feature>
<feature type="compositionally biased region" description="Low complexity" evidence="1">
    <location>
        <begin position="44"/>
        <end position="58"/>
    </location>
</feature>
<protein>
    <submittedName>
        <fullName evidence="2">Structural protein</fullName>
    </submittedName>
</protein>
<evidence type="ECO:0000256" key="1">
    <source>
        <dbReference type="SAM" id="MobiDB-lite"/>
    </source>
</evidence>
<name>A0A4Y5JTW8_9CAUD</name>
<gene>
    <name evidence="2" type="ORF">EST35_0203</name>
</gene>
<proteinExistence type="predicted"/>
<organism evidence="2 3">
    <name type="scientific">Pseudomonas phage vB_PaeM_PA5oct</name>
    <dbReference type="NCBI Taxonomy" id="2163605"/>
    <lineage>
        <taxon>Viruses</taxon>
        <taxon>Duplodnaviria</taxon>
        <taxon>Heunggongvirae</taxon>
        <taxon>Uroviricota</taxon>
        <taxon>Caudoviricetes</taxon>
        <taxon>Arenbergviridae</taxon>
        <taxon>Wroclawvirus</taxon>
        <taxon>Wroclawvirus PA5oct</taxon>
    </lineage>
</organism>
<evidence type="ECO:0000313" key="2">
    <source>
        <dbReference type="EMBL" id="QCG76084.1"/>
    </source>
</evidence>
<dbReference type="Proteomes" id="UP000316733">
    <property type="component" value="Segment"/>
</dbReference>